<dbReference type="Gene3D" id="3.40.50.150">
    <property type="entry name" value="Vaccinia Virus protein VP39"/>
    <property type="match status" value="1"/>
</dbReference>
<evidence type="ECO:0000259" key="5">
    <source>
        <dbReference type="Pfam" id="PF01555"/>
    </source>
</evidence>
<name>A0ABT0QAL9_9RHOB</name>
<dbReference type="RefSeq" id="WP_249713696.1">
    <property type="nucleotide sequence ID" value="NZ_JAMFMB010000071.1"/>
</dbReference>
<comment type="caution">
    <text evidence="6">The sequence shown here is derived from an EMBL/GenBank/DDBJ whole genome shotgun (WGS) entry which is preliminary data.</text>
</comment>
<sequence>RCFSKAGDLVLDPFSGSGSTSVAAVLNDRAFIGIELEEAHCDTARSRVTGAQAYKARQSNQTQGLAA</sequence>
<keyword evidence="7" id="KW-1185">Reference proteome</keyword>
<dbReference type="Proteomes" id="UP001203880">
    <property type="component" value="Unassembled WGS sequence"/>
</dbReference>
<comment type="catalytic activity">
    <reaction evidence="4">
        <text>a 2'-deoxyadenosine in DNA + S-adenosyl-L-methionine = an N(6)-methyl-2'-deoxyadenosine in DNA + S-adenosyl-L-homocysteine + H(+)</text>
        <dbReference type="Rhea" id="RHEA:15197"/>
        <dbReference type="Rhea" id="RHEA-COMP:12418"/>
        <dbReference type="Rhea" id="RHEA-COMP:12419"/>
        <dbReference type="ChEBI" id="CHEBI:15378"/>
        <dbReference type="ChEBI" id="CHEBI:57856"/>
        <dbReference type="ChEBI" id="CHEBI:59789"/>
        <dbReference type="ChEBI" id="CHEBI:90615"/>
        <dbReference type="ChEBI" id="CHEBI:90616"/>
        <dbReference type="EC" id="2.1.1.72"/>
    </reaction>
</comment>
<feature type="domain" description="DNA methylase N-4/N-6" evidence="5">
    <location>
        <begin position="1"/>
        <end position="44"/>
    </location>
</feature>
<keyword evidence="2" id="KW-0489">Methyltransferase</keyword>
<evidence type="ECO:0000256" key="1">
    <source>
        <dbReference type="ARBA" id="ARBA00011900"/>
    </source>
</evidence>
<dbReference type="PRINTS" id="PR00508">
    <property type="entry name" value="S21N4MTFRASE"/>
</dbReference>
<evidence type="ECO:0000256" key="4">
    <source>
        <dbReference type="ARBA" id="ARBA00047942"/>
    </source>
</evidence>
<accession>A0ABT0QAL9</accession>
<gene>
    <name evidence="6" type="ORF">M3P21_22230</name>
</gene>
<dbReference type="SUPFAM" id="SSF53335">
    <property type="entry name" value="S-adenosyl-L-methionine-dependent methyltransferases"/>
    <property type="match status" value="1"/>
</dbReference>
<evidence type="ECO:0000256" key="2">
    <source>
        <dbReference type="ARBA" id="ARBA00022603"/>
    </source>
</evidence>
<proteinExistence type="predicted"/>
<dbReference type="InterPro" id="IPR029063">
    <property type="entry name" value="SAM-dependent_MTases_sf"/>
</dbReference>
<evidence type="ECO:0000313" key="7">
    <source>
        <dbReference type="Proteomes" id="UP001203880"/>
    </source>
</evidence>
<keyword evidence="3" id="KW-0808">Transferase</keyword>
<dbReference type="Pfam" id="PF01555">
    <property type="entry name" value="N6_N4_Mtase"/>
    <property type="match status" value="1"/>
</dbReference>
<feature type="non-terminal residue" evidence="6">
    <location>
        <position position="1"/>
    </location>
</feature>
<evidence type="ECO:0000313" key="6">
    <source>
        <dbReference type="EMBL" id="MCL6286213.1"/>
    </source>
</evidence>
<dbReference type="EMBL" id="JAMFMB010000071">
    <property type="protein sequence ID" value="MCL6286213.1"/>
    <property type="molecule type" value="Genomic_DNA"/>
</dbReference>
<evidence type="ECO:0000256" key="3">
    <source>
        <dbReference type="ARBA" id="ARBA00022679"/>
    </source>
</evidence>
<organism evidence="6 7">
    <name type="scientific">Ruegeria spongiae</name>
    <dbReference type="NCBI Taxonomy" id="2942209"/>
    <lineage>
        <taxon>Bacteria</taxon>
        <taxon>Pseudomonadati</taxon>
        <taxon>Pseudomonadota</taxon>
        <taxon>Alphaproteobacteria</taxon>
        <taxon>Rhodobacterales</taxon>
        <taxon>Roseobacteraceae</taxon>
        <taxon>Ruegeria</taxon>
    </lineage>
</organism>
<dbReference type="EC" id="2.1.1.72" evidence="1"/>
<dbReference type="InterPro" id="IPR002941">
    <property type="entry name" value="DNA_methylase_N4/N6"/>
</dbReference>
<protein>
    <recommendedName>
        <fullName evidence="1">site-specific DNA-methyltransferase (adenine-specific)</fullName>
        <ecNumber evidence="1">2.1.1.72</ecNumber>
    </recommendedName>
</protein>
<reference evidence="6" key="1">
    <citation type="submission" date="2022-05" db="EMBL/GenBank/DDBJ databases">
        <authorList>
            <person name="Park J.-S."/>
        </authorList>
    </citation>
    <scope>NUCLEOTIDE SEQUENCE</scope>
    <source>
        <strain evidence="6">2012CJ41-6</strain>
    </source>
</reference>
<dbReference type="InterPro" id="IPR001091">
    <property type="entry name" value="RM_Methyltransferase"/>
</dbReference>